<gene>
    <name evidence="10" type="ORF">SAMN02745124_00611</name>
</gene>
<comment type="similarity">
    <text evidence="2">Belongs to the CitM (TC 2.A.11) transporter family.</text>
</comment>
<dbReference type="Pfam" id="PF03600">
    <property type="entry name" value="CitMHS"/>
    <property type="match status" value="1"/>
</dbReference>
<dbReference type="PRINTS" id="PR00758">
    <property type="entry name" value="ARSENICPUMP"/>
</dbReference>
<feature type="transmembrane region" description="Helical" evidence="8">
    <location>
        <begin position="379"/>
        <end position="403"/>
    </location>
</feature>
<feature type="transmembrane region" description="Helical" evidence="8">
    <location>
        <begin position="343"/>
        <end position="367"/>
    </location>
</feature>
<feature type="transmembrane region" description="Helical" evidence="8">
    <location>
        <begin position="168"/>
        <end position="194"/>
    </location>
</feature>
<keyword evidence="11" id="KW-1185">Reference proteome</keyword>
<evidence type="ECO:0000313" key="11">
    <source>
        <dbReference type="Proteomes" id="UP000184139"/>
    </source>
</evidence>
<keyword evidence="7 8" id="KW-0472">Membrane</keyword>
<keyword evidence="4" id="KW-1003">Cell membrane</keyword>
<organism evidence="10 11">
    <name type="scientific">Desulfofustis glycolicus DSM 9705</name>
    <dbReference type="NCBI Taxonomy" id="1121409"/>
    <lineage>
        <taxon>Bacteria</taxon>
        <taxon>Pseudomonadati</taxon>
        <taxon>Thermodesulfobacteriota</taxon>
        <taxon>Desulfobulbia</taxon>
        <taxon>Desulfobulbales</taxon>
        <taxon>Desulfocapsaceae</taxon>
        <taxon>Desulfofustis</taxon>
    </lineage>
</organism>
<dbReference type="PANTHER" id="PTHR43302">
    <property type="entry name" value="TRANSPORTER ARSB-RELATED"/>
    <property type="match status" value="1"/>
</dbReference>
<sequence length="404" mass="43500">MIAVIIFCFAYLGIALGKVPGLLIDRVGVALLGAIAMVVFQVMTPHEAFLAIDLPTVLLLYSLMIVSAQLRLGGFYTWVAHRLVPLSIHPKLFLLTIMLVSGLLSALLANDIVCFALTPVLALALLAARLNPVPFLVGLAVASNIGSAATLIGNPQNMLIGQTAQLDFFAYFIWCAPPSLLALASAYLLILLFFRRRLHGDLVVVETSREPGQPFDRWQSSKGLLAVAVLVVLFLTPVPREISAIGVAGLLLCSRKMKTRDITGLVDWHLITLFCALFVLVHGVTQSGHLDASVAWFSRVGVDLVEPSVLTAFSVVLSNLFSNVPAVMLLLGFLDSSIPEQWYVLAVSSTFAGNLFLLGSIANLIVVEQAARYRIRISLVQHAAVGIPVTLVSIGILLGWLAFV</sequence>
<feature type="transmembrane region" description="Helical" evidence="8">
    <location>
        <begin position="27"/>
        <end position="46"/>
    </location>
</feature>
<feature type="transmembrane region" description="Helical" evidence="8">
    <location>
        <begin position="224"/>
        <end position="248"/>
    </location>
</feature>
<feature type="domain" description="Citrate transporter-like" evidence="9">
    <location>
        <begin position="14"/>
        <end position="351"/>
    </location>
</feature>
<dbReference type="GO" id="GO:0005886">
    <property type="term" value="C:plasma membrane"/>
    <property type="evidence" value="ECO:0007669"/>
    <property type="project" value="UniProtKB-SubCell"/>
</dbReference>
<keyword evidence="6 8" id="KW-1133">Transmembrane helix</keyword>
<dbReference type="OrthoDB" id="9765532at2"/>
<evidence type="ECO:0000256" key="3">
    <source>
        <dbReference type="ARBA" id="ARBA00022448"/>
    </source>
</evidence>
<evidence type="ECO:0000313" key="10">
    <source>
        <dbReference type="EMBL" id="SHH45948.1"/>
    </source>
</evidence>
<evidence type="ECO:0000256" key="1">
    <source>
        <dbReference type="ARBA" id="ARBA00004651"/>
    </source>
</evidence>
<evidence type="ECO:0000256" key="5">
    <source>
        <dbReference type="ARBA" id="ARBA00022692"/>
    </source>
</evidence>
<reference evidence="10 11" key="1">
    <citation type="submission" date="2016-11" db="EMBL/GenBank/DDBJ databases">
        <authorList>
            <person name="Jaros S."/>
            <person name="Januszkiewicz K."/>
            <person name="Wedrychowicz H."/>
        </authorList>
    </citation>
    <scope>NUCLEOTIDE SEQUENCE [LARGE SCALE GENOMIC DNA]</scope>
    <source>
        <strain evidence="10 11">DSM 9705</strain>
    </source>
</reference>
<feature type="transmembrane region" description="Helical" evidence="8">
    <location>
        <begin position="309"/>
        <end position="331"/>
    </location>
</feature>
<dbReference type="PANTHER" id="PTHR43302:SF5">
    <property type="entry name" value="TRANSPORTER ARSB-RELATED"/>
    <property type="match status" value="1"/>
</dbReference>
<dbReference type="Proteomes" id="UP000184139">
    <property type="component" value="Unassembled WGS sequence"/>
</dbReference>
<feature type="transmembrane region" description="Helical" evidence="8">
    <location>
        <begin position="268"/>
        <end position="288"/>
    </location>
</feature>
<dbReference type="GO" id="GO:0015105">
    <property type="term" value="F:arsenite transmembrane transporter activity"/>
    <property type="evidence" value="ECO:0007669"/>
    <property type="project" value="InterPro"/>
</dbReference>
<dbReference type="CDD" id="cd01117">
    <property type="entry name" value="YbiR_permease"/>
    <property type="match status" value="1"/>
</dbReference>
<dbReference type="STRING" id="1121409.SAMN02745124_00611"/>
<proteinExistence type="inferred from homology"/>
<protein>
    <submittedName>
        <fullName evidence="10">Na+/H+ antiporter NhaD</fullName>
    </submittedName>
</protein>
<dbReference type="InterPro" id="IPR004680">
    <property type="entry name" value="Cit_transptr-like_dom"/>
</dbReference>
<comment type="subcellular location">
    <subcellularLocation>
        <location evidence="1">Cell membrane</location>
        <topology evidence="1">Multi-pass membrane protein</topology>
    </subcellularLocation>
</comment>
<feature type="transmembrane region" description="Helical" evidence="8">
    <location>
        <begin position="58"/>
        <end position="81"/>
    </location>
</feature>
<evidence type="ECO:0000256" key="4">
    <source>
        <dbReference type="ARBA" id="ARBA00022475"/>
    </source>
</evidence>
<evidence type="ECO:0000256" key="8">
    <source>
        <dbReference type="SAM" id="Phobius"/>
    </source>
</evidence>
<name>A0A1M5T5H6_9BACT</name>
<evidence type="ECO:0000256" key="7">
    <source>
        <dbReference type="ARBA" id="ARBA00023136"/>
    </source>
</evidence>
<evidence type="ECO:0000256" key="2">
    <source>
        <dbReference type="ARBA" id="ARBA00009843"/>
    </source>
</evidence>
<dbReference type="InterPro" id="IPR000802">
    <property type="entry name" value="Arsenical_pump_ArsB"/>
</dbReference>
<evidence type="ECO:0000256" key="6">
    <source>
        <dbReference type="ARBA" id="ARBA00022989"/>
    </source>
</evidence>
<dbReference type="RefSeq" id="WP_073373337.1">
    <property type="nucleotide sequence ID" value="NZ_FQXS01000002.1"/>
</dbReference>
<evidence type="ECO:0000259" key="9">
    <source>
        <dbReference type="Pfam" id="PF03600"/>
    </source>
</evidence>
<keyword evidence="5 8" id="KW-0812">Transmembrane</keyword>
<dbReference type="EMBL" id="FQXS01000002">
    <property type="protein sequence ID" value="SHH45948.1"/>
    <property type="molecule type" value="Genomic_DNA"/>
</dbReference>
<dbReference type="AlphaFoldDB" id="A0A1M5T5H6"/>
<feature type="transmembrane region" description="Helical" evidence="8">
    <location>
        <begin position="133"/>
        <end position="153"/>
    </location>
</feature>
<keyword evidence="3" id="KW-0813">Transport</keyword>
<feature type="transmembrane region" description="Helical" evidence="8">
    <location>
        <begin position="93"/>
        <end position="126"/>
    </location>
</feature>
<accession>A0A1M5T5H6</accession>